<dbReference type="PANTHER" id="PTHR43245">
    <property type="entry name" value="BIFUNCTIONAL POLYMYXIN RESISTANCE PROTEIN ARNA"/>
    <property type="match status" value="1"/>
</dbReference>
<dbReference type="AlphaFoldDB" id="A0A411WNY9"/>
<dbReference type="PANTHER" id="PTHR43245:SF13">
    <property type="entry name" value="UDP-D-APIOSE_UDP-D-XYLOSE SYNTHASE 2"/>
    <property type="match status" value="1"/>
</dbReference>
<proteinExistence type="predicted"/>
<keyword evidence="3" id="KW-1185">Reference proteome</keyword>
<dbReference type="OrthoDB" id="329806at2"/>
<dbReference type="InterPro" id="IPR050177">
    <property type="entry name" value="Lipid_A_modif_metabolic_enz"/>
</dbReference>
<dbReference type="Gene3D" id="3.40.50.720">
    <property type="entry name" value="NAD(P)-binding Rossmann-like Domain"/>
    <property type="match status" value="1"/>
</dbReference>
<reference evidence="2 3" key="1">
    <citation type="submission" date="2019-03" db="EMBL/GenBank/DDBJ databases">
        <title>Pragia sp. nov. isolated from the gut tract of Carduelis flavirostris.</title>
        <authorList>
            <person name="Ge Y."/>
        </authorList>
    </citation>
    <scope>NUCLEOTIDE SEQUENCE [LARGE SCALE GENOMIC DNA]</scope>
    <source>
        <strain evidence="2 3">CF-458</strain>
    </source>
</reference>
<dbReference type="KEGG" id="prag:EKN56_16955"/>
<dbReference type="InterPro" id="IPR036291">
    <property type="entry name" value="NAD(P)-bd_dom_sf"/>
</dbReference>
<dbReference type="Pfam" id="PF01370">
    <property type="entry name" value="Epimerase"/>
    <property type="match status" value="1"/>
</dbReference>
<dbReference type="SUPFAM" id="SSF51735">
    <property type="entry name" value="NAD(P)-binding Rossmann-fold domains"/>
    <property type="match status" value="1"/>
</dbReference>
<evidence type="ECO:0000313" key="2">
    <source>
        <dbReference type="EMBL" id="QBH97931.1"/>
    </source>
</evidence>
<dbReference type="RefSeq" id="WP_130592888.1">
    <property type="nucleotide sequence ID" value="NZ_CP034752.1"/>
</dbReference>
<dbReference type="Proteomes" id="UP000293154">
    <property type="component" value="Chromosome"/>
</dbReference>
<name>A0A411WNY9_9GAMM</name>
<protein>
    <submittedName>
        <fullName evidence="2">NAD(P)-dependent oxidoreductase</fullName>
    </submittedName>
</protein>
<feature type="domain" description="NAD-dependent epimerase/dehydratase" evidence="1">
    <location>
        <begin position="5"/>
        <end position="204"/>
    </location>
</feature>
<gene>
    <name evidence="2" type="ORF">EKN56_16955</name>
</gene>
<sequence>MSHFTIVGSSGFIGSEIKRRLINTNVMVWTPARDELSEVFSRDLGTVIYCAGYGDCSNSPFDVLNANTTFLAEILEKASFKHLIYISSTRVYMGNISSHESTDLTVCSDDQRRLFNLTKLVSEELCLKSKRNVTILRPSNVYGIALNSPLFLPQITKDAILKKEINFYVSPMYAKDYVSVHDVANVCCFFAFNQDKSQIIYNVAAGYNTTAEEISDLLQAETGCNVIWHQMDRRDEIFPVTEINTLKLAYKDYMPRNVLSDIKFMVDDFKKNLL</sequence>
<organism evidence="2 3">
    <name type="scientific">Limnobaculum zhutongyuii</name>
    <dbReference type="NCBI Taxonomy" id="2498113"/>
    <lineage>
        <taxon>Bacteria</taxon>
        <taxon>Pseudomonadati</taxon>
        <taxon>Pseudomonadota</taxon>
        <taxon>Gammaproteobacteria</taxon>
        <taxon>Enterobacterales</taxon>
        <taxon>Budviciaceae</taxon>
        <taxon>Limnobaculum</taxon>
    </lineage>
</organism>
<evidence type="ECO:0000313" key="3">
    <source>
        <dbReference type="Proteomes" id="UP000293154"/>
    </source>
</evidence>
<dbReference type="InterPro" id="IPR001509">
    <property type="entry name" value="Epimerase_deHydtase"/>
</dbReference>
<dbReference type="EMBL" id="CP034752">
    <property type="protein sequence ID" value="QBH97931.1"/>
    <property type="molecule type" value="Genomic_DNA"/>
</dbReference>
<evidence type="ECO:0000259" key="1">
    <source>
        <dbReference type="Pfam" id="PF01370"/>
    </source>
</evidence>
<dbReference type="CDD" id="cd08946">
    <property type="entry name" value="SDR_e"/>
    <property type="match status" value="1"/>
</dbReference>
<accession>A0A411WNY9</accession>